<keyword evidence="2" id="KW-0344">Guanine-nucleotide releasing factor</keyword>
<evidence type="ECO:0000313" key="6">
    <source>
        <dbReference type="Proteomes" id="UP001476247"/>
    </source>
</evidence>
<organism evidence="5 6">
    <name type="scientific">Helicostylum pulchrum</name>
    <dbReference type="NCBI Taxonomy" id="562976"/>
    <lineage>
        <taxon>Eukaryota</taxon>
        <taxon>Fungi</taxon>
        <taxon>Fungi incertae sedis</taxon>
        <taxon>Mucoromycota</taxon>
        <taxon>Mucoromycotina</taxon>
        <taxon>Mucoromycetes</taxon>
        <taxon>Mucorales</taxon>
        <taxon>Mucorineae</taxon>
        <taxon>Mucoraceae</taxon>
        <taxon>Helicostylum</taxon>
    </lineage>
</organism>
<accession>A0ABP9XQ30</accession>
<feature type="signal peptide" evidence="4">
    <location>
        <begin position="1"/>
        <end position="17"/>
    </location>
</feature>
<keyword evidence="6" id="KW-1185">Reference proteome</keyword>
<evidence type="ECO:0000256" key="3">
    <source>
        <dbReference type="ARBA" id="ARBA00023186"/>
    </source>
</evidence>
<keyword evidence="3" id="KW-0143">Chaperone</keyword>
<comment type="similarity">
    <text evidence="1">Belongs to the synembryn family.</text>
</comment>
<reference evidence="5 6" key="1">
    <citation type="submission" date="2024-04" db="EMBL/GenBank/DDBJ databases">
        <title>genome sequences of Mucor flavus KT1a and Helicostylum pulchrum KT1b strains isolation_sourced from the surface of a dry-aged beef.</title>
        <authorList>
            <person name="Toyotome T."/>
            <person name="Hosono M."/>
            <person name="Torimaru M."/>
            <person name="Fukuda K."/>
            <person name="Mikami N."/>
        </authorList>
    </citation>
    <scope>NUCLEOTIDE SEQUENCE [LARGE SCALE GENOMIC DNA]</scope>
    <source>
        <strain evidence="5 6">KT1b</strain>
    </source>
</reference>
<gene>
    <name evidence="5" type="ORF">HPULCUR_001638</name>
</gene>
<evidence type="ECO:0000256" key="1">
    <source>
        <dbReference type="ARBA" id="ARBA00009049"/>
    </source>
</evidence>
<protein>
    <submittedName>
        <fullName evidence="5">Uncharacterized protein</fullName>
    </submittedName>
</protein>
<dbReference type="Pfam" id="PF10165">
    <property type="entry name" value="Ric8"/>
    <property type="match status" value="1"/>
</dbReference>
<dbReference type="InterPro" id="IPR019318">
    <property type="entry name" value="Gua_nucleotide_exch_fac_Ric8"/>
</dbReference>
<feature type="chain" id="PRO_5046415205" evidence="4">
    <location>
        <begin position="18"/>
        <end position="155"/>
    </location>
</feature>
<sequence>MSLLFSLLLVNSRSTEQESINIEHFESCLVPIFHLLFQVSYSDPQPLVPPHSQAIHVLMQYPYRVISKVWQSQSDWTSKLYDSAEQSHTFIATTLVHLLDQAVHALIPDGDPDNINDSSQVDAILSPVCLVLRSLAEGDPLLSKAIAKLLLPNEK</sequence>
<name>A0ABP9XQ30_9FUNG</name>
<keyword evidence="4" id="KW-0732">Signal</keyword>
<evidence type="ECO:0000313" key="5">
    <source>
        <dbReference type="EMBL" id="GAA5796268.1"/>
    </source>
</evidence>
<comment type="caution">
    <text evidence="5">The sequence shown here is derived from an EMBL/GenBank/DDBJ whole genome shotgun (WGS) entry which is preliminary data.</text>
</comment>
<proteinExistence type="inferred from homology"/>
<dbReference type="EMBL" id="BAABUJ010000005">
    <property type="protein sequence ID" value="GAA5796268.1"/>
    <property type="molecule type" value="Genomic_DNA"/>
</dbReference>
<evidence type="ECO:0000256" key="2">
    <source>
        <dbReference type="ARBA" id="ARBA00022658"/>
    </source>
</evidence>
<evidence type="ECO:0000256" key="4">
    <source>
        <dbReference type="SAM" id="SignalP"/>
    </source>
</evidence>
<dbReference type="Proteomes" id="UP001476247">
    <property type="component" value="Unassembled WGS sequence"/>
</dbReference>